<protein>
    <submittedName>
        <fullName evidence="9">Cathepsin L1</fullName>
    </submittedName>
</protein>
<dbReference type="InterPro" id="IPR013128">
    <property type="entry name" value="Peptidase_C1A"/>
</dbReference>
<dbReference type="OMA" id="FLEDKLM"/>
<dbReference type="Pfam" id="PF08246">
    <property type="entry name" value="Inhibitor_I29"/>
    <property type="match status" value="1"/>
</dbReference>
<feature type="domain" description="Peptidase C1A papain C-terminal" evidence="7">
    <location>
        <begin position="179"/>
        <end position="394"/>
    </location>
</feature>
<feature type="domain" description="Cathepsin propeptide inhibitor" evidence="8">
    <location>
        <begin position="91"/>
        <end position="151"/>
    </location>
</feature>
<evidence type="ECO:0000256" key="4">
    <source>
        <dbReference type="ARBA" id="ARBA00022807"/>
    </source>
</evidence>
<dbReference type="InterPro" id="IPR000668">
    <property type="entry name" value="Peptidase_C1A_C"/>
</dbReference>
<evidence type="ECO:0000256" key="5">
    <source>
        <dbReference type="ARBA" id="ARBA00023145"/>
    </source>
</evidence>
<sequence length="395" mass="43700">MLCSTSGRLLETQVRICLKQTSFPAKVKRLPELTRTQETLQDLYLKLQTRSERASPVILIDSAPSMHTLCAVLLLAFVVFACSSPAVNKLWEEWKTKHGKVYDNQTEIDFRRAVWEKNVHLVLRHNQEASAGKHSFTLGLNHLADMTAEEINEKLNGLKLEETVNFTNGTFEDVSDSPLPVNVDWRKEGLVGPVRNQGLCGSCWAFSSLGALEGQLKKRTGTLVSLSPQNLVDCSTQDGNLGCRGGYITKAYSYVIRNGGVDSESFYPYEHKNGKCRYSVQGRAGYCSKFSILPEGDEKMLQKVLASVGPISVAVNAMLESFHMYSGGLYNVPSCNPKLINHAVLLVGYGTDAGQDYWLVKNSWGTAWGEGGYIRLARNKNNLCGIASFPVYPTV</sequence>
<dbReference type="InterPro" id="IPR025660">
    <property type="entry name" value="Pept_his_AS"/>
</dbReference>
<keyword evidence="5" id="KW-0865">Zymogen</keyword>
<dbReference type="Ensembl" id="ENSONIT00000084945.1">
    <property type="protein sequence ID" value="ENSONIP00000027949.1"/>
    <property type="gene ID" value="ENSONIG00000002770.2"/>
</dbReference>
<gene>
    <name evidence="9" type="primary">LOC100690911</name>
</gene>
<dbReference type="PROSITE" id="PS00139">
    <property type="entry name" value="THIOL_PROTEASE_CYS"/>
    <property type="match status" value="1"/>
</dbReference>
<dbReference type="SMART" id="SM00848">
    <property type="entry name" value="Inhibitor_I29"/>
    <property type="match status" value="1"/>
</dbReference>
<dbReference type="CDD" id="cd02248">
    <property type="entry name" value="Peptidase_C1A"/>
    <property type="match status" value="1"/>
</dbReference>
<dbReference type="GeneTree" id="ENSGT00940000166429"/>
<dbReference type="Gene3D" id="3.90.70.10">
    <property type="entry name" value="Cysteine proteinases"/>
    <property type="match status" value="1"/>
</dbReference>
<dbReference type="AlphaFoldDB" id="A0A669AXT8"/>
<dbReference type="InParanoid" id="A0A669AXT8"/>
<dbReference type="FunFam" id="3.90.70.10:FF:000006">
    <property type="entry name" value="Cathepsin S"/>
    <property type="match status" value="1"/>
</dbReference>
<comment type="similarity">
    <text evidence="1">Belongs to the peptidase C1 family.</text>
</comment>
<keyword evidence="10" id="KW-1185">Reference proteome</keyword>
<dbReference type="Proteomes" id="UP000005207">
    <property type="component" value="Linkage group LG22"/>
</dbReference>
<accession>A0A669AXT8</accession>
<keyword evidence="6" id="KW-1015">Disulfide bond</keyword>
<dbReference type="SUPFAM" id="SSF54001">
    <property type="entry name" value="Cysteine proteinases"/>
    <property type="match status" value="1"/>
</dbReference>
<dbReference type="InterPro" id="IPR000169">
    <property type="entry name" value="Pept_cys_AS"/>
</dbReference>
<evidence type="ECO:0000256" key="2">
    <source>
        <dbReference type="ARBA" id="ARBA00022670"/>
    </source>
</evidence>
<dbReference type="Pfam" id="PF00112">
    <property type="entry name" value="Peptidase_C1"/>
    <property type="match status" value="1"/>
</dbReference>
<evidence type="ECO:0000259" key="7">
    <source>
        <dbReference type="SMART" id="SM00645"/>
    </source>
</evidence>
<evidence type="ECO:0000313" key="9">
    <source>
        <dbReference type="Ensembl" id="ENSONIP00000027949.1"/>
    </source>
</evidence>
<evidence type="ECO:0000313" key="10">
    <source>
        <dbReference type="Proteomes" id="UP000005207"/>
    </source>
</evidence>
<dbReference type="GO" id="GO:0008234">
    <property type="term" value="F:cysteine-type peptidase activity"/>
    <property type="evidence" value="ECO:0007669"/>
    <property type="project" value="UniProtKB-KW"/>
</dbReference>
<dbReference type="InterPro" id="IPR013201">
    <property type="entry name" value="Prot_inhib_I29"/>
</dbReference>
<dbReference type="InterPro" id="IPR038765">
    <property type="entry name" value="Papain-like_cys_pep_sf"/>
</dbReference>
<dbReference type="PROSITE" id="PS00639">
    <property type="entry name" value="THIOL_PROTEASE_HIS"/>
    <property type="match status" value="1"/>
</dbReference>
<proteinExistence type="inferred from homology"/>
<evidence type="ECO:0000256" key="1">
    <source>
        <dbReference type="ARBA" id="ARBA00008455"/>
    </source>
</evidence>
<evidence type="ECO:0000256" key="6">
    <source>
        <dbReference type="ARBA" id="ARBA00023157"/>
    </source>
</evidence>
<dbReference type="GO" id="GO:0006508">
    <property type="term" value="P:proteolysis"/>
    <property type="evidence" value="ECO:0007669"/>
    <property type="project" value="UniProtKB-KW"/>
</dbReference>
<reference evidence="9" key="3">
    <citation type="submission" date="2025-09" db="UniProtKB">
        <authorList>
            <consortium name="Ensembl"/>
        </authorList>
    </citation>
    <scope>IDENTIFICATION</scope>
</reference>
<keyword evidence="4" id="KW-0788">Thiol protease</keyword>
<name>A0A669AXT8_ORENI</name>
<reference evidence="10" key="1">
    <citation type="submission" date="2012-01" db="EMBL/GenBank/DDBJ databases">
        <title>The Genome Sequence of Oreochromis niloticus (Nile Tilapia).</title>
        <authorList>
            <consortium name="Broad Institute Genome Assembly Team"/>
            <consortium name="Broad Institute Sequencing Platform"/>
            <person name="Di Palma F."/>
            <person name="Johnson J."/>
            <person name="Lander E.S."/>
            <person name="Lindblad-Toh K."/>
        </authorList>
    </citation>
    <scope>NUCLEOTIDE SEQUENCE [LARGE SCALE GENOMIC DNA]</scope>
</reference>
<organism evidence="9 10">
    <name type="scientific">Oreochromis niloticus</name>
    <name type="common">Nile tilapia</name>
    <name type="synonym">Tilapia nilotica</name>
    <dbReference type="NCBI Taxonomy" id="8128"/>
    <lineage>
        <taxon>Eukaryota</taxon>
        <taxon>Metazoa</taxon>
        <taxon>Chordata</taxon>
        <taxon>Craniata</taxon>
        <taxon>Vertebrata</taxon>
        <taxon>Euteleostomi</taxon>
        <taxon>Actinopterygii</taxon>
        <taxon>Neopterygii</taxon>
        <taxon>Teleostei</taxon>
        <taxon>Neoteleostei</taxon>
        <taxon>Acanthomorphata</taxon>
        <taxon>Ovalentaria</taxon>
        <taxon>Cichlomorphae</taxon>
        <taxon>Cichliformes</taxon>
        <taxon>Cichlidae</taxon>
        <taxon>African cichlids</taxon>
        <taxon>Pseudocrenilabrinae</taxon>
        <taxon>Oreochromini</taxon>
        <taxon>Oreochromis</taxon>
    </lineage>
</organism>
<dbReference type="InterPro" id="IPR039417">
    <property type="entry name" value="Peptidase_C1A_papain-like"/>
</dbReference>
<dbReference type="PRINTS" id="PR00705">
    <property type="entry name" value="PAPAIN"/>
</dbReference>
<reference evidence="9" key="2">
    <citation type="submission" date="2025-08" db="UniProtKB">
        <authorList>
            <consortium name="Ensembl"/>
        </authorList>
    </citation>
    <scope>IDENTIFICATION</scope>
</reference>
<evidence type="ECO:0000259" key="8">
    <source>
        <dbReference type="SMART" id="SM00848"/>
    </source>
</evidence>
<dbReference type="SMART" id="SM00645">
    <property type="entry name" value="Pept_C1"/>
    <property type="match status" value="1"/>
</dbReference>
<keyword evidence="3" id="KW-0378">Hydrolase</keyword>
<dbReference type="InterPro" id="IPR025661">
    <property type="entry name" value="Pept_asp_AS"/>
</dbReference>
<evidence type="ECO:0000256" key="3">
    <source>
        <dbReference type="ARBA" id="ARBA00022801"/>
    </source>
</evidence>
<keyword evidence="2" id="KW-0645">Protease</keyword>
<dbReference type="PROSITE" id="PS00640">
    <property type="entry name" value="THIOL_PROTEASE_ASN"/>
    <property type="match status" value="1"/>
</dbReference>
<dbReference type="PANTHER" id="PTHR12411">
    <property type="entry name" value="CYSTEINE PROTEASE FAMILY C1-RELATED"/>
    <property type="match status" value="1"/>
</dbReference>